<dbReference type="Gene3D" id="3.75.10.10">
    <property type="entry name" value="L-arginine/glycine Amidinotransferase, Chain A"/>
    <property type="match status" value="1"/>
</dbReference>
<dbReference type="PANTHER" id="PTHR31377:SF2">
    <property type="entry name" value="AGMATINE DEIMINASE"/>
    <property type="match status" value="1"/>
</dbReference>
<dbReference type="GO" id="GO:0004668">
    <property type="term" value="F:protein-arginine deiminase activity"/>
    <property type="evidence" value="ECO:0007669"/>
    <property type="project" value="InterPro"/>
</dbReference>
<protein>
    <submittedName>
        <fullName evidence="2">Uncharacterized protein</fullName>
    </submittedName>
</protein>
<dbReference type="AlphaFoldDB" id="A0AAW2CF78"/>
<dbReference type="GO" id="GO:0009446">
    <property type="term" value="P:putrescine biosynthetic process"/>
    <property type="evidence" value="ECO:0007669"/>
    <property type="project" value="InterPro"/>
</dbReference>
<reference evidence="2 3" key="1">
    <citation type="submission" date="2024-01" db="EMBL/GenBank/DDBJ databases">
        <title>A telomere-to-telomere, gap-free genome of sweet tea (Lithocarpus litseifolius).</title>
        <authorList>
            <person name="Zhou J."/>
        </authorList>
    </citation>
    <scope>NUCLEOTIDE SEQUENCE [LARGE SCALE GENOMIC DNA]</scope>
    <source>
        <strain evidence="2">Zhou-2022a</strain>
        <tissue evidence="2">Leaf</tissue>
    </source>
</reference>
<dbReference type="Proteomes" id="UP001459277">
    <property type="component" value="Unassembled WGS sequence"/>
</dbReference>
<comment type="caution">
    <text evidence="2">The sequence shown here is derived from an EMBL/GenBank/DDBJ whole genome shotgun (WGS) entry which is preliminary data.</text>
</comment>
<dbReference type="PANTHER" id="PTHR31377">
    <property type="entry name" value="AGMATINE DEIMINASE-RELATED"/>
    <property type="match status" value="1"/>
</dbReference>
<name>A0AAW2CF78_9ROSI</name>
<feature type="non-terminal residue" evidence="2">
    <location>
        <position position="73"/>
    </location>
</feature>
<keyword evidence="1" id="KW-0378">Hydrolase</keyword>
<dbReference type="GO" id="GO:0047632">
    <property type="term" value="F:agmatine deiminase activity"/>
    <property type="evidence" value="ECO:0007669"/>
    <property type="project" value="TreeGrafter"/>
</dbReference>
<sequence length="73" mass="8075">FVVRKSASSSSASEHKVVGIDWDFNSWGGVDDGCYKDWSLDLLVAWKILVTERLPRFPPSLILEGGSIHVNGE</sequence>
<dbReference type="SUPFAM" id="SSF55909">
    <property type="entry name" value="Pentein"/>
    <property type="match status" value="1"/>
</dbReference>
<keyword evidence="3" id="KW-1185">Reference proteome</keyword>
<accession>A0AAW2CF78</accession>
<evidence type="ECO:0000256" key="1">
    <source>
        <dbReference type="ARBA" id="ARBA00022801"/>
    </source>
</evidence>
<evidence type="ECO:0000313" key="3">
    <source>
        <dbReference type="Proteomes" id="UP001459277"/>
    </source>
</evidence>
<evidence type="ECO:0000313" key="2">
    <source>
        <dbReference type="EMBL" id="KAK9996343.1"/>
    </source>
</evidence>
<proteinExistence type="predicted"/>
<feature type="non-terminal residue" evidence="2">
    <location>
        <position position="1"/>
    </location>
</feature>
<dbReference type="EMBL" id="JAZDWU010000007">
    <property type="protein sequence ID" value="KAK9996343.1"/>
    <property type="molecule type" value="Genomic_DNA"/>
</dbReference>
<dbReference type="InterPro" id="IPR007466">
    <property type="entry name" value="Peptidyl-Arg-deiminase_porph"/>
</dbReference>
<dbReference type="Pfam" id="PF04371">
    <property type="entry name" value="PAD_porph"/>
    <property type="match status" value="1"/>
</dbReference>
<gene>
    <name evidence="2" type="ORF">SO802_021029</name>
</gene>
<organism evidence="2 3">
    <name type="scientific">Lithocarpus litseifolius</name>
    <dbReference type="NCBI Taxonomy" id="425828"/>
    <lineage>
        <taxon>Eukaryota</taxon>
        <taxon>Viridiplantae</taxon>
        <taxon>Streptophyta</taxon>
        <taxon>Embryophyta</taxon>
        <taxon>Tracheophyta</taxon>
        <taxon>Spermatophyta</taxon>
        <taxon>Magnoliopsida</taxon>
        <taxon>eudicotyledons</taxon>
        <taxon>Gunneridae</taxon>
        <taxon>Pentapetalae</taxon>
        <taxon>rosids</taxon>
        <taxon>fabids</taxon>
        <taxon>Fagales</taxon>
        <taxon>Fagaceae</taxon>
        <taxon>Lithocarpus</taxon>
    </lineage>
</organism>